<keyword evidence="4" id="KW-1185">Reference proteome</keyword>
<name>X7EKU5_9RHOB</name>
<evidence type="ECO:0008006" key="5">
    <source>
        <dbReference type="Google" id="ProtNLM"/>
    </source>
</evidence>
<evidence type="ECO:0000259" key="1">
    <source>
        <dbReference type="Pfam" id="PF00534"/>
    </source>
</evidence>
<dbReference type="STRING" id="1449350.OCH239_01270"/>
<feature type="domain" description="Glycosyltransferase subfamily 4-like N-terminal" evidence="2">
    <location>
        <begin position="12"/>
        <end position="165"/>
    </location>
</feature>
<dbReference type="Pfam" id="PF13579">
    <property type="entry name" value="Glyco_trans_4_4"/>
    <property type="match status" value="1"/>
</dbReference>
<dbReference type="Gene3D" id="3.40.50.2000">
    <property type="entry name" value="Glycogen Phosphorylase B"/>
    <property type="match status" value="2"/>
</dbReference>
<dbReference type="OrthoDB" id="529131at2"/>
<gene>
    <name evidence="3" type="ORF">OCH239_01270</name>
</gene>
<reference evidence="3 4" key="1">
    <citation type="submission" date="2014-01" db="EMBL/GenBank/DDBJ databases">
        <title>Roseivivax halodurans JCM 10272 Genome Sequencing.</title>
        <authorList>
            <person name="Lai Q."/>
            <person name="Li G."/>
            <person name="Shao Z."/>
        </authorList>
    </citation>
    <scope>NUCLEOTIDE SEQUENCE [LARGE SCALE GENOMIC DNA]</scope>
    <source>
        <strain evidence="3 4">JCM 10272</strain>
    </source>
</reference>
<dbReference type="PANTHER" id="PTHR45947:SF3">
    <property type="entry name" value="SULFOQUINOVOSYL TRANSFERASE SQD2"/>
    <property type="match status" value="1"/>
</dbReference>
<dbReference type="InterPro" id="IPR050194">
    <property type="entry name" value="Glycosyltransferase_grp1"/>
</dbReference>
<dbReference type="CDD" id="cd03801">
    <property type="entry name" value="GT4_PimA-like"/>
    <property type="match status" value="1"/>
</dbReference>
<dbReference type="Proteomes" id="UP000022447">
    <property type="component" value="Unassembled WGS sequence"/>
</dbReference>
<evidence type="ECO:0000313" key="3">
    <source>
        <dbReference type="EMBL" id="ETX16719.1"/>
    </source>
</evidence>
<dbReference type="EMBL" id="JALZ01000001">
    <property type="protein sequence ID" value="ETX16719.1"/>
    <property type="molecule type" value="Genomic_DNA"/>
</dbReference>
<protein>
    <recommendedName>
        <fullName evidence="5">Glycosyltransferase subfamily 4-like N-terminal domain-containing protein</fullName>
    </recommendedName>
</protein>
<dbReference type="InterPro" id="IPR001296">
    <property type="entry name" value="Glyco_trans_1"/>
</dbReference>
<evidence type="ECO:0000313" key="4">
    <source>
        <dbReference type="Proteomes" id="UP000022447"/>
    </source>
</evidence>
<dbReference type="Pfam" id="PF00534">
    <property type="entry name" value="Glycos_transf_1"/>
    <property type="match status" value="1"/>
</dbReference>
<dbReference type="RefSeq" id="WP_037257488.1">
    <property type="nucleotide sequence ID" value="NZ_JALZ01000001.1"/>
</dbReference>
<dbReference type="PANTHER" id="PTHR45947">
    <property type="entry name" value="SULFOQUINOVOSYL TRANSFERASE SQD2"/>
    <property type="match status" value="1"/>
</dbReference>
<dbReference type="GO" id="GO:0016757">
    <property type="term" value="F:glycosyltransferase activity"/>
    <property type="evidence" value="ECO:0007669"/>
    <property type="project" value="InterPro"/>
</dbReference>
<dbReference type="SUPFAM" id="SSF53756">
    <property type="entry name" value="UDP-Glycosyltransferase/glycogen phosphorylase"/>
    <property type="match status" value="1"/>
</dbReference>
<accession>X7EKU5</accession>
<organism evidence="3 4">
    <name type="scientific">Roseivivax halodurans JCM 10272</name>
    <dbReference type="NCBI Taxonomy" id="1449350"/>
    <lineage>
        <taxon>Bacteria</taxon>
        <taxon>Pseudomonadati</taxon>
        <taxon>Pseudomonadota</taxon>
        <taxon>Alphaproteobacteria</taxon>
        <taxon>Rhodobacterales</taxon>
        <taxon>Roseobacteraceae</taxon>
        <taxon>Roseivivax</taxon>
    </lineage>
</organism>
<dbReference type="PATRIC" id="fig|1449350.3.peg.257"/>
<comment type="caution">
    <text evidence="3">The sequence shown here is derived from an EMBL/GenBank/DDBJ whole genome shotgun (WGS) entry which is preliminary data.</text>
</comment>
<dbReference type="eggNOG" id="COG0438">
    <property type="taxonomic scope" value="Bacteria"/>
</dbReference>
<evidence type="ECO:0000259" key="2">
    <source>
        <dbReference type="Pfam" id="PF13579"/>
    </source>
</evidence>
<proteinExistence type="predicted"/>
<feature type="domain" description="Glycosyl transferase family 1" evidence="1">
    <location>
        <begin position="184"/>
        <end position="304"/>
    </location>
</feature>
<sequence>MRILHICETAKGGVGTYIGLFGEFSADLARSTVVAPAPHVSQVGTKVEVVPYSYPSRGIRALSSMIRATLSVRRRIEPDVYFFHSTFSLVALLLLRLGFDSRTAIFCSHGWACSRYEEGSWKRRIVQSVEGTLCGLADVVVNVSEGERALAEKGGYRGKHVVLENAVPEPLDGAPHVAPERGTPSRAIRLLFVGRLDRQKGLDLLLEAWRAIGSQRKDLELHVVGASVNNDATLAELPPRVRLHGWIDRADIDAWYRSADAMVVPSRWEGLPLVVPEALRNGTPVLVSDRSGMPGLIEEGKTGHSYPLSSQGIRTCLEGLDLDALRGMRPNCREAYERRFSLERFRKGFASILADLAPVAPQKSARKVHG</sequence>
<dbReference type="InterPro" id="IPR028098">
    <property type="entry name" value="Glyco_trans_4-like_N"/>
</dbReference>
<dbReference type="AlphaFoldDB" id="X7EKU5"/>